<protein>
    <submittedName>
        <fullName evidence="1">Uncharacterized protein</fullName>
    </submittedName>
</protein>
<comment type="caution">
    <text evidence="1">The sequence shown here is derived from an EMBL/GenBank/DDBJ whole genome shotgun (WGS) entry which is preliminary data.</text>
</comment>
<gene>
    <name evidence="1" type="ORF">Raf01_56830</name>
</gene>
<dbReference type="RefSeq" id="WP_203921059.1">
    <property type="nucleotide sequence ID" value="NZ_BONZ01000055.1"/>
</dbReference>
<accession>A0A8J3QZK3</accession>
<organism evidence="1 2">
    <name type="scientific">Rugosimonospora africana</name>
    <dbReference type="NCBI Taxonomy" id="556532"/>
    <lineage>
        <taxon>Bacteria</taxon>
        <taxon>Bacillati</taxon>
        <taxon>Actinomycetota</taxon>
        <taxon>Actinomycetes</taxon>
        <taxon>Micromonosporales</taxon>
        <taxon>Micromonosporaceae</taxon>
        <taxon>Rugosimonospora</taxon>
    </lineage>
</organism>
<dbReference type="Proteomes" id="UP000642748">
    <property type="component" value="Unassembled WGS sequence"/>
</dbReference>
<sequence length="148" mass="14865">MAPDVGLVSCASSIAGLPDPPDDYRVVARNVAVPIASVLQVIDQGGADPAARLFAKWGLLVRAGAAVDLRVGPGWEDRARLSWGGAAVSATAVQVPACPAPSSSAWLVFAGGTLVAQPACLPLIVRSQGQETQVRLGVGVPCGSPGSS</sequence>
<name>A0A8J3QZK3_9ACTN</name>
<evidence type="ECO:0000313" key="2">
    <source>
        <dbReference type="Proteomes" id="UP000642748"/>
    </source>
</evidence>
<reference evidence="1" key="1">
    <citation type="submission" date="2021-01" db="EMBL/GenBank/DDBJ databases">
        <title>Whole genome shotgun sequence of Rugosimonospora africana NBRC 104875.</title>
        <authorList>
            <person name="Komaki H."/>
            <person name="Tamura T."/>
        </authorList>
    </citation>
    <scope>NUCLEOTIDE SEQUENCE</scope>
    <source>
        <strain evidence="1">NBRC 104875</strain>
    </source>
</reference>
<dbReference type="AlphaFoldDB" id="A0A8J3QZK3"/>
<keyword evidence="2" id="KW-1185">Reference proteome</keyword>
<dbReference type="EMBL" id="BONZ01000055">
    <property type="protein sequence ID" value="GIH17511.1"/>
    <property type="molecule type" value="Genomic_DNA"/>
</dbReference>
<evidence type="ECO:0000313" key="1">
    <source>
        <dbReference type="EMBL" id="GIH17511.1"/>
    </source>
</evidence>
<proteinExistence type="predicted"/>